<protein>
    <recommendedName>
        <fullName evidence="4">Lipoprotein</fullName>
    </recommendedName>
</protein>
<comment type="caution">
    <text evidence="2">The sequence shown here is derived from an EMBL/GenBank/DDBJ whole genome shotgun (WGS) entry which is preliminary data.</text>
</comment>
<dbReference type="Proteomes" id="UP000263094">
    <property type="component" value="Unassembled WGS sequence"/>
</dbReference>
<dbReference type="EMBL" id="QUAK01000220">
    <property type="protein sequence ID" value="RFU83119.1"/>
    <property type="molecule type" value="Genomic_DNA"/>
</dbReference>
<accession>A0A372LX45</accession>
<sequence>MKRSSTNLRRRATATAGTALLVLLAGCSDSGESDRTGGDTEPRSAPSGTRSTAQLEGAAVTGNDLPGQRITGRMDKDRIKPAQVTTSQPECLIQAQIAAGIAVGDPASVAERTAVGNVTEESRAGLEERELTTTVTLASYTGKGAEDVLFDLGKAGTVCRTPFDVTVRGETLKAQSVPETKDPGGGGLGDSYAWFTLTRGAGTDAVTHQVLVVEMGRTLGFISREHPGGTTAQAPVHIPFPEAIAKVQVKKFRSS</sequence>
<dbReference type="PROSITE" id="PS51257">
    <property type="entry name" value="PROKAR_LIPOPROTEIN"/>
    <property type="match status" value="1"/>
</dbReference>
<evidence type="ECO:0000256" key="1">
    <source>
        <dbReference type="SAM" id="MobiDB-lite"/>
    </source>
</evidence>
<name>A0A372LX45_9ACTN</name>
<feature type="compositionally biased region" description="Basic and acidic residues" evidence="1">
    <location>
        <begin position="32"/>
        <end position="42"/>
    </location>
</feature>
<dbReference type="OrthoDB" id="9858173at2"/>
<evidence type="ECO:0008006" key="4">
    <source>
        <dbReference type="Google" id="ProtNLM"/>
    </source>
</evidence>
<organism evidence="2 3">
    <name type="scientific">Streptomyces triticagri</name>
    <dbReference type="NCBI Taxonomy" id="2293568"/>
    <lineage>
        <taxon>Bacteria</taxon>
        <taxon>Bacillati</taxon>
        <taxon>Actinomycetota</taxon>
        <taxon>Actinomycetes</taxon>
        <taxon>Kitasatosporales</taxon>
        <taxon>Streptomycetaceae</taxon>
        <taxon>Streptomyces</taxon>
    </lineage>
</organism>
<keyword evidence="3" id="KW-1185">Reference proteome</keyword>
<reference evidence="2 3" key="1">
    <citation type="submission" date="2018-08" db="EMBL/GenBank/DDBJ databases">
        <title>Isolation, diversity and antifungal activity of Actinobacteria from wheat.</title>
        <authorList>
            <person name="Han C."/>
        </authorList>
    </citation>
    <scope>NUCLEOTIDE SEQUENCE [LARGE SCALE GENOMIC DNA]</scope>
    <source>
        <strain evidence="2 3">NEAU-YY421</strain>
    </source>
</reference>
<evidence type="ECO:0000313" key="2">
    <source>
        <dbReference type="EMBL" id="RFU83119.1"/>
    </source>
</evidence>
<proteinExistence type="predicted"/>
<dbReference type="AlphaFoldDB" id="A0A372LX45"/>
<dbReference type="RefSeq" id="WP_128559189.1">
    <property type="nucleotide sequence ID" value="NZ_QUAK01000220.1"/>
</dbReference>
<gene>
    <name evidence="2" type="ORF">DY218_29470</name>
</gene>
<feature type="region of interest" description="Disordered" evidence="1">
    <location>
        <begin position="27"/>
        <end position="71"/>
    </location>
</feature>
<evidence type="ECO:0000313" key="3">
    <source>
        <dbReference type="Proteomes" id="UP000263094"/>
    </source>
</evidence>